<proteinExistence type="predicted"/>
<sequence>MEELRSAMEAHMDQMADLVQKLSAELRSGLQPAYENFMGFFHAISWKEPWLMGLMAFHVLLLIAVIFSRKNVNFQMCLFLMACKSNLLMVVSSLSAVLSNFYHAVCLGTLFICSLYHAKVGIVKPNGQT</sequence>
<gene>
    <name evidence="1" type="ORF">Pint_07761</name>
</gene>
<reference evidence="2" key="1">
    <citation type="journal article" date="2023" name="G3 (Bethesda)">
        <title>Genome assembly and association tests identify interacting loci associated with vigor, precocity, and sex in interspecific pistachio rootstocks.</title>
        <authorList>
            <person name="Palmer W."/>
            <person name="Jacygrad E."/>
            <person name="Sagayaradj S."/>
            <person name="Cavanaugh K."/>
            <person name="Han R."/>
            <person name="Bertier L."/>
            <person name="Beede B."/>
            <person name="Kafkas S."/>
            <person name="Golino D."/>
            <person name="Preece J."/>
            <person name="Michelmore R."/>
        </authorList>
    </citation>
    <scope>NUCLEOTIDE SEQUENCE [LARGE SCALE GENOMIC DNA]</scope>
</reference>
<protein>
    <submittedName>
        <fullName evidence="1">Uncharacterized protein</fullName>
    </submittedName>
</protein>
<dbReference type="EMBL" id="CM047745">
    <property type="protein sequence ID" value="KAJ0025511.1"/>
    <property type="molecule type" value="Genomic_DNA"/>
</dbReference>
<organism evidence="1 2">
    <name type="scientific">Pistacia integerrima</name>
    <dbReference type="NCBI Taxonomy" id="434235"/>
    <lineage>
        <taxon>Eukaryota</taxon>
        <taxon>Viridiplantae</taxon>
        <taxon>Streptophyta</taxon>
        <taxon>Embryophyta</taxon>
        <taxon>Tracheophyta</taxon>
        <taxon>Spermatophyta</taxon>
        <taxon>Magnoliopsida</taxon>
        <taxon>eudicotyledons</taxon>
        <taxon>Gunneridae</taxon>
        <taxon>Pentapetalae</taxon>
        <taxon>rosids</taxon>
        <taxon>malvids</taxon>
        <taxon>Sapindales</taxon>
        <taxon>Anacardiaceae</taxon>
        <taxon>Pistacia</taxon>
    </lineage>
</organism>
<accession>A0ACC0XVK3</accession>
<name>A0ACC0XVK3_9ROSI</name>
<evidence type="ECO:0000313" key="2">
    <source>
        <dbReference type="Proteomes" id="UP001163603"/>
    </source>
</evidence>
<keyword evidence="2" id="KW-1185">Reference proteome</keyword>
<dbReference type="Proteomes" id="UP001163603">
    <property type="component" value="Chromosome 10"/>
</dbReference>
<comment type="caution">
    <text evidence="1">The sequence shown here is derived from an EMBL/GenBank/DDBJ whole genome shotgun (WGS) entry which is preliminary data.</text>
</comment>
<evidence type="ECO:0000313" key="1">
    <source>
        <dbReference type="EMBL" id="KAJ0025511.1"/>
    </source>
</evidence>